<evidence type="ECO:0000256" key="1">
    <source>
        <dbReference type="ARBA" id="ARBA00004141"/>
    </source>
</evidence>
<feature type="transmembrane region" description="Helical" evidence="10">
    <location>
        <begin position="202"/>
        <end position="228"/>
    </location>
</feature>
<feature type="transmembrane region" description="Helical" evidence="10">
    <location>
        <begin position="469"/>
        <end position="489"/>
    </location>
</feature>
<reference evidence="11 12" key="1">
    <citation type="submission" date="2018-08" db="EMBL/GenBank/DDBJ databases">
        <title>Draft genome of the lignicolous fungus Coniochaeta pulveracea.</title>
        <authorList>
            <person name="Borstlap C.J."/>
            <person name="De Witt R.N."/>
            <person name="Botha A."/>
            <person name="Volschenk H."/>
        </authorList>
    </citation>
    <scope>NUCLEOTIDE SEQUENCE [LARGE SCALE GENOMIC DNA]</scope>
    <source>
        <strain evidence="11 12">CAB683</strain>
    </source>
</reference>
<feature type="transmembrane region" description="Helical" evidence="10">
    <location>
        <begin position="235"/>
        <end position="254"/>
    </location>
</feature>
<dbReference type="InterPro" id="IPR001248">
    <property type="entry name" value="Pur-cyt_permease"/>
</dbReference>
<accession>A0A420Y3S8</accession>
<dbReference type="PIRSF" id="PIRSF002744">
    <property type="entry name" value="Pur-cyt_permease"/>
    <property type="match status" value="1"/>
</dbReference>
<sequence>MSDITRTSISSAPVKHDRKAEKDTKALDNEKAISVSSRPSSWDLEHGTTEVLPTKLNPLQRFAYRLEEVSGMEARGIERVVEADRKLAMTWDDYVQMFSIWFSANLTLNNLIPGLLGPLLFGLSMKEAMVIGPFGSFFGAACSGYTSTFGPMSGNRTLVTARYTMGWWPSRLCVLLNIVIMVGYGLVDILAAGQILSAVNGAGLSIITGTVVSAVISLAIVLFGIGVFHKYERYAWMPQLAVLFVLAGVAGPSFDATTVTEATGPAAAADRMSYFWLCASSAIAWSPATADFYVYFPATTKRWMTWLCTTVGLTLSISIMVLFGAGLGSGVLSKQSWSDAYNVSMGALIVESYAPLGAFGHFCAVVLALGLISNNVPSTYSAALSFQLLGRWCEQIPRIFWTVVATVIYTVCACVGKDVLFVVFQNFLALMGYWTLIWVTLTLVEELLFRRRGGGYDWTVWHDKKRLPIGLAALVAFLVGWVGAVLGMWQTYFTGPLAKLVGEGIDLGMPVGTSWAVLVFIPLRWLELKYVGR</sequence>
<dbReference type="GO" id="GO:0005886">
    <property type="term" value="C:plasma membrane"/>
    <property type="evidence" value="ECO:0007669"/>
    <property type="project" value="TreeGrafter"/>
</dbReference>
<comment type="caution">
    <text evidence="11">The sequence shown here is derived from an EMBL/GenBank/DDBJ whole genome shotgun (WGS) entry which is preliminary data.</text>
</comment>
<feature type="compositionally biased region" description="Basic and acidic residues" evidence="9">
    <location>
        <begin position="14"/>
        <end position="30"/>
    </location>
</feature>
<comment type="similarity">
    <text evidence="2 8">Belongs to the purine-cytosine permease (2.A.39) family.</text>
</comment>
<proteinExistence type="inferred from homology"/>
<dbReference type="OrthoDB" id="5428495at2759"/>
<evidence type="ECO:0000256" key="2">
    <source>
        <dbReference type="ARBA" id="ARBA00008974"/>
    </source>
</evidence>
<feature type="transmembrane region" description="Helical" evidence="10">
    <location>
        <begin position="303"/>
        <end position="332"/>
    </location>
</feature>
<evidence type="ECO:0000256" key="7">
    <source>
        <dbReference type="ARBA" id="ARBA00023136"/>
    </source>
</evidence>
<dbReference type="GO" id="GO:0022857">
    <property type="term" value="F:transmembrane transporter activity"/>
    <property type="evidence" value="ECO:0007669"/>
    <property type="project" value="InterPro"/>
</dbReference>
<feature type="transmembrane region" description="Helical" evidence="10">
    <location>
        <begin position="274"/>
        <end position="296"/>
    </location>
</feature>
<keyword evidence="12" id="KW-1185">Reference proteome</keyword>
<evidence type="ECO:0000313" key="11">
    <source>
        <dbReference type="EMBL" id="RKU42535.1"/>
    </source>
</evidence>
<evidence type="ECO:0000256" key="8">
    <source>
        <dbReference type="PIRNR" id="PIRNR002744"/>
    </source>
</evidence>
<dbReference type="STRING" id="177199.A0A420Y3S8"/>
<dbReference type="GO" id="GO:0015851">
    <property type="term" value="P:nucleobase transport"/>
    <property type="evidence" value="ECO:0007669"/>
    <property type="project" value="UniProtKB-ARBA"/>
</dbReference>
<evidence type="ECO:0000256" key="4">
    <source>
        <dbReference type="ARBA" id="ARBA00022553"/>
    </source>
</evidence>
<protein>
    <recommendedName>
        <fullName evidence="13">Purine-cytosine permease</fullName>
    </recommendedName>
</protein>
<feature type="compositionally biased region" description="Polar residues" evidence="9">
    <location>
        <begin position="1"/>
        <end position="11"/>
    </location>
</feature>
<keyword evidence="3 8" id="KW-0813">Transport</keyword>
<dbReference type="Pfam" id="PF02133">
    <property type="entry name" value="Transp_cyt_pur"/>
    <property type="match status" value="1"/>
</dbReference>
<dbReference type="PANTHER" id="PTHR31806">
    <property type="entry name" value="PURINE-CYTOSINE PERMEASE FCY2-RELATED"/>
    <property type="match status" value="1"/>
</dbReference>
<organism evidence="11 12">
    <name type="scientific">Coniochaeta pulveracea</name>
    <dbReference type="NCBI Taxonomy" id="177199"/>
    <lineage>
        <taxon>Eukaryota</taxon>
        <taxon>Fungi</taxon>
        <taxon>Dikarya</taxon>
        <taxon>Ascomycota</taxon>
        <taxon>Pezizomycotina</taxon>
        <taxon>Sordariomycetes</taxon>
        <taxon>Sordariomycetidae</taxon>
        <taxon>Coniochaetales</taxon>
        <taxon>Coniochaetaceae</taxon>
        <taxon>Coniochaeta</taxon>
    </lineage>
</organism>
<comment type="subcellular location">
    <subcellularLocation>
        <location evidence="1">Membrane</location>
        <topology evidence="1">Multi-pass membrane protein</topology>
    </subcellularLocation>
</comment>
<evidence type="ECO:0000256" key="10">
    <source>
        <dbReference type="SAM" id="Phobius"/>
    </source>
</evidence>
<gene>
    <name evidence="11" type="ORF">DL546_005047</name>
</gene>
<dbReference type="FunFam" id="1.10.4160.10:FF:000002">
    <property type="entry name" value="Purine-cytosine permease fcyB"/>
    <property type="match status" value="1"/>
</dbReference>
<feature type="transmembrane region" description="Helical" evidence="10">
    <location>
        <begin position="352"/>
        <end position="372"/>
    </location>
</feature>
<feature type="transmembrane region" description="Helical" evidence="10">
    <location>
        <begin position="399"/>
        <end position="424"/>
    </location>
</feature>
<dbReference type="EMBL" id="QVQW01000055">
    <property type="protein sequence ID" value="RKU42535.1"/>
    <property type="molecule type" value="Genomic_DNA"/>
</dbReference>
<feature type="transmembrane region" description="Helical" evidence="10">
    <location>
        <begin position="172"/>
        <end position="196"/>
    </location>
</feature>
<evidence type="ECO:0000313" key="12">
    <source>
        <dbReference type="Proteomes" id="UP000275385"/>
    </source>
</evidence>
<name>A0A420Y3S8_9PEZI</name>
<keyword evidence="4" id="KW-0597">Phosphoprotein</keyword>
<dbReference type="PANTHER" id="PTHR31806:SF8">
    <property type="entry name" value="TRANSPORTER, PUTATIVE (AFU_ORTHOLOGUE AFUA_2G03000)-RELATED"/>
    <property type="match status" value="1"/>
</dbReference>
<dbReference type="InterPro" id="IPR026030">
    <property type="entry name" value="Pur-cyt_permease_Fcy2/21/22"/>
</dbReference>
<dbReference type="GO" id="GO:0000329">
    <property type="term" value="C:fungal-type vacuole membrane"/>
    <property type="evidence" value="ECO:0007669"/>
    <property type="project" value="TreeGrafter"/>
</dbReference>
<evidence type="ECO:0000256" key="5">
    <source>
        <dbReference type="ARBA" id="ARBA00022692"/>
    </source>
</evidence>
<feature type="transmembrane region" description="Helical" evidence="10">
    <location>
        <begin position="509"/>
        <end position="526"/>
    </location>
</feature>
<feature type="transmembrane region" description="Helical" evidence="10">
    <location>
        <begin position="430"/>
        <end position="449"/>
    </location>
</feature>
<evidence type="ECO:0000256" key="3">
    <source>
        <dbReference type="ARBA" id="ARBA00022448"/>
    </source>
</evidence>
<evidence type="ECO:0000256" key="9">
    <source>
        <dbReference type="SAM" id="MobiDB-lite"/>
    </source>
</evidence>
<dbReference type="Proteomes" id="UP000275385">
    <property type="component" value="Unassembled WGS sequence"/>
</dbReference>
<dbReference type="Gene3D" id="1.10.4160.10">
    <property type="entry name" value="Hydantoin permease"/>
    <property type="match status" value="1"/>
</dbReference>
<keyword evidence="5 10" id="KW-0812">Transmembrane</keyword>
<evidence type="ECO:0000256" key="6">
    <source>
        <dbReference type="ARBA" id="ARBA00022989"/>
    </source>
</evidence>
<evidence type="ECO:0008006" key="13">
    <source>
        <dbReference type="Google" id="ProtNLM"/>
    </source>
</evidence>
<feature type="region of interest" description="Disordered" evidence="9">
    <location>
        <begin position="1"/>
        <end position="30"/>
    </location>
</feature>
<dbReference type="AlphaFoldDB" id="A0A420Y3S8"/>
<keyword evidence="6 10" id="KW-1133">Transmembrane helix</keyword>
<keyword evidence="7 8" id="KW-0472">Membrane</keyword>